<dbReference type="Proteomes" id="UP000326553">
    <property type="component" value="Chromosome"/>
</dbReference>
<gene>
    <name evidence="4" type="ORF">CP975_27710</name>
</gene>
<feature type="region of interest" description="Disordered" evidence="1">
    <location>
        <begin position="66"/>
        <end position="87"/>
    </location>
</feature>
<feature type="region of interest" description="Disordered" evidence="1">
    <location>
        <begin position="254"/>
        <end position="358"/>
    </location>
</feature>
<keyword evidence="5" id="KW-1185">Reference proteome</keyword>
<dbReference type="RefSeq" id="WP_150477462.1">
    <property type="nucleotide sequence ID" value="NZ_CP023695.1"/>
</dbReference>
<proteinExistence type="predicted"/>
<dbReference type="EMBL" id="CP023695">
    <property type="protein sequence ID" value="QEV20829.1"/>
    <property type="molecule type" value="Genomic_DNA"/>
</dbReference>
<evidence type="ECO:0000256" key="1">
    <source>
        <dbReference type="SAM" id="MobiDB-lite"/>
    </source>
</evidence>
<dbReference type="KEGG" id="salw:CP975_27710"/>
<dbReference type="OrthoDB" id="3444343at2"/>
<name>A0A5J6HKJ0_STRAD</name>
<accession>A0A5J6HKJ0</accession>
<sequence length="547" mass="56535">MTWWNSLDPAAVTVDPGGRATVRLRIRNTGDTVEEYRLGVVGTPAGWSRVEPEVLRLYPGSEGTAEISFAPPRSPDSTAGPTPFGIRVEPREHPESRDVVEGQVTVAPFSEIRAELLPPTIVGRFRGRASVAVDNLGNTPLTASLIARDDTDRLTFDVLPTSIQVAPGRAAFARMTVRPQQVRWTGPAQAHPLTVAVRRSGDETAYELPGSFDQRAVLPRWLLALGSVLAALAIAFAVFWFSFAPKLTGSARENQAAAAPDTAPQGGEKDKLGDAPPPPKGKKVVDASDRGGGGASGGGGGEGGSSGSSGGGSGGGGGGAGGGGDGGGRDGGGGGGGTSKSGGGSAARVKAGPPWKRGYKPDVVVEYAQRRLAALGSRNSCTLDGRWTPGVIDANTEASLICYQEAVIRSGRSSGNNTAQIFATDDKGTLGRATLTSLWAQGIRADDVRSGADNWEVVQLKAAFWWASQAGISNDDLNRDRAYAEHGVAYFENGRTPPTTARYDSGTAGHIREYQGAVGLPRTGVADSATLRAMVGGSVKNPGVVGR</sequence>
<organism evidence="4 5">
    <name type="scientific">Streptomyces alboniger</name>
    <dbReference type="NCBI Taxonomy" id="132473"/>
    <lineage>
        <taxon>Bacteria</taxon>
        <taxon>Bacillati</taxon>
        <taxon>Actinomycetota</taxon>
        <taxon>Actinomycetes</taxon>
        <taxon>Kitasatosporales</taxon>
        <taxon>Streptomycetaceae</taxon>
        <taxon>Streptomyces</taxon>
        <taxon>Streptomyces aurantiacus group</taxon>
    </lineage>
</organism>
<feature type="transmembrane region" description="Helical" evidence="2">
    <location>
        <begin position="221"/>
        <end position="243"/>
    </location>
</feature>
<evidence type="ECO:0000313" key="5">
    <source>
        <dbReference type="Proteomes" id="UP000326553"/>
    </source>
</evidence>
<evidence type="ECO:0000259" key="3">
    <source>
        <dbReference type="Pfam" id="PF01471"/>
    </source>
</evidence>
<keyword evidence="2" id="KW-0812">Transmembrane</keyword>
<dbReference type="AlphaFoldDB" id="A0A5J6HKJ0"/>
<evidence type="ECO:0000313" key="4">
    <source>
        <dbReference type="EMBL" id="QEV20829.1"/>
    </source>
</evidence>
<feature type="compositionally biased region" description="Gly residues" evidence="1">
    <location>
        <begin position="290"/>
        <end position="345"/>
    </location>
</feature>
<reference evidence="4 5" key="1">
    <citation type="submission" date="2017-09" db="EMBL/GenBank/DDBJ databases">
        <authorList>
            <person name="Lee N."/>
            <person name="Cho B.-K."/>
        </authorList>
    </citation>
    <scope>NUCLEOTIDE SEQUENCE [LARGE SCALE GENOMIC DNA]</scope>
    <source>
        <strain evidence="4 5">ATCC 12461</strain>
    </source>
</reference>
<keyword evidence="2" id="KW-1133">Transmembrane helix</keyword>
<dbReference type="InterPro" id="IPR002477">
    <property type="entry name" value="Peptidoglycan-bd-like"/>
</dbReference>
<feature type="domain" description="Peptidoglycan binding-like" evidence="3">
    <location>
        <begin position="496"/>
        <end position="534"/>
    </location>
</feature>
<dbReference type="Pfam" id="PF01471">
    <property type="entry name" value="PG_binding_1"/>
    <property type="match status" value="1"/>
</dbReference>
<keyword evidence="2" id="KW-0472">Membrane</keyword>
<dbReference type="InterPro" id="IPR036365">
    <property type="entry name" value="PGBD-like_sf"/>
</dbReference>
<dbReference type="SUPFAM" id="SSF47090">
    <property type="entry name" value="PGBD-like"/>
    <property type="match status" value="1"/>
</dbReference>
<evidence type="ECO:0000256" key="2">
    <source>
        <dbReference type="SAM" id="Phobius"/>
    </source>
</evidence>
<protein>
    <submittedName>
        <fullName evidence="4">Peptidoglycan-binding protein</fullName>
    </submittedName>
</protein>